<sequence>MVFNMLPVFFLLIIVISFLLVFAPMVDHVFYLDHKIEESTDSEVFIIILVHIMLVGILIYLFHFYIVRKYIKFFKLNETYIKIIDLILGLTLVGLQRNLVYKLRYLSNRHPIRAELII</sequence>
<dbReference type="AlphaFoldDB" id="A0A6C0C598"/>
<dbReference type="EMBL" id="MN739350">
    <property type="protein sequence ID" value="QHS99875.1"/>
    <property type="molecule type" value="Genomic_DNA"/>
</dbReference>
<accession>A0A6C0C598</accession>
<keyword evidence="1" id="KW-0472">Membrane</keyword>
<feature type="transmembrane region" description="Helical" evidence="1">
    <location>
        <begin position="44"/>
        <end position="67"/>
    </location>
</feature>
<protein>
    <submittedName>
        <fullName evidence="2">Uncharacterized protein</fullName>
    </submittedName>
</protein>
<feature type="transmembrane region" description="Helical" evidence="1">
    <location>
        <begin position="6"/>
        <end position="32"/>
    </location>
</feature>
<organism evidence="2">
    <name type="scientific">viral metagenome</name>
    <dbReference type="NCBI Taxonomy" id="1070528"/>
    <lineage>
        <taxon>unclassified sequences</taxon>
        <taxon>metagenomes</taxon>
        <taxon>organismal metagenomes</taxon>
    </lineage>
</organism>
<evidence type="ECO:0000313" key="2">
    <source>
        <dbReference type="EMBL" id="QHS99875.1"/>
    </source>
</evidence>
<keyword evidence="1" id="KW-1133">Transmembrane helix</keyword>
<reference evidence="2" key="1">
    <citation type="journal article" date="2020" name="Nature">
        <title>Giant virus diversity and host interactions through global metagenomics.</title>
        <authorList>
            <person name="Schulz F."/>
            <person name="Roux S."/>
            <person name="Paez-Espino D."/>
            <person name="Jungbluth S."/>
            <person name="Walsh D.A."/>
            <person name="Denef V.J."/>
            <person name="McMahon K.D."/>
            <person name="Konstantinidis K.T."/>
            <person name="Eloe-Fadrosh E.A."/>
            <person name="Kyrpides N.C."/>
            <person name="Woyke T."/>
        </authorList>
    </citation>
    <scope>NUCLEOTIDE SEQUENCE</scope>
    <source>
        <strain evidence="2">GVMAG-M-3300020187-37</strain>
    </source>
</reference>
<proteinExistence type="predicted"/>
<name>A0A6C0C598_9ZZZZ</name>
<keyword evidence="1" id="KW-0812">Transmembrane</keyword>
<evidence type="ECO:0000256" key="1">
    <source>
        <dbReference type="SAM" id="Phobius"/>
    </source>
</evidence>